<evidence type="ECO:0000256" key="1">
    <source>
        <dbReference type="ARBA" id="ARBA00001971"/>
    </source>
</evidence>
<evidence type="ECO:0000256" key="3">
    <source>
        <dbReference type="ARBA" id="ARBA00022617"/>
    </source>
</evidence>
<evidence type="ECO:0000256" key="7">
    <source>
        <dbReference type="ARBA" id="ARBA00023033"/>
    </source>
</evidence>
<name>A0A6V8H1H5_TALPI</name>
<dbReference type="PRINTS" id="PR00385">
    <property type="entry name" value="P450"/>
</dbReference>
<evidence type="ECO:0000256" key="2">
    <source>
        <dbReference type="ARBA" id="ARBA00010617"/>
    </source>
</evidence>
<comment type="similarity">
    <text evidence="2">Belongs to the cytochrome P450 family.</text>
</comment>
<evidence type="ECO:0000256" key="5">
    <source>
        <dbReference type="ARBA" id="ARBA00023002"/>
    </source>
</evidence>
<dbReference type="CDD" id="cd11062">
    <property type="entry name" value="CYP58-like"/>
    <property type="match status" value="1"/>
</dbReference>
<evidence type="ECO:0000313" key="11">
    <source>
        <dbReference type="Proteomes" id="UP000053095"/>
    </source>
</evidence>
<dbReference type="InterPro" id="IPR001128">
    <property type="entry name" value="Cyt_P450"/>
</dbReference>
<dbReference type="PANTHER" id="PTHR24305:SF157">
    <property type="entry name" value="N-ACETYLTRYPTOPHAN 6-HYDROXYLASE IVOC-RELATED"/>
    <property type="match status" value="1"/>
</dbReference>
<dbReference type="GO" id="GO:0020037">
    <property type="term" value="F:heme binding"/>
    <property type="evidence" value="ECO:0007669"/>
    <property type="project" value="InterPro"/>
</dbReference>
<keyword evidence="5" id="KW-0560">Oxidoreductase</keyword>
<keyword evidence="7" id="KW-0503">Monooxygenase</keyword>
<accession>A0A6V8H1H5</accession>
<organism evidence="10 11">
    <name type="scientific">Talaromyces pinophilus</name>
    <name type="common">Penicillium pinophilum</name>
    <dbReference type="NCBI Taxonomy" id="128442"/>
    <lineage>
        <taxon>Eukaryota</taxon>
        <taxon>Fungi</taxon>
        <taxon>Dikarya</taxon>
        <taxon>Ascomycota</taxon>
        <taxon>Pezizomycotina</taxon>
        <taxon>Eurotiomycetes</taxon>
        <taxon>Eurotiomycetidae</taxon>
        <taxon>Eurotiales</taxon>
        <taxon>Trichocomaceae</taxon>
        <taxon>Talaromyces</taxon>
        <taxon>Talaromyces sect. Talaromyces</taxon>
    </lineage>
</organism>
<dbReference type="AlphaFoldDB" id="A0A6V8H1H5"/>
<evidence type="ECO:0000256" key="9">
    <source>
        <dbReference type="SAM" id="Phobius"/>
    </source>
</evidence>
<keyword evidence="9" id="KW-1133">Transmembrane helix</keyword>
<keyword evidence="4 8" id="KW-0479">Metal-binding</keyword>
<keyword evidence="11" id="KW-1185">Reference proteome</keyword>
<reference evidence="11" key="1">
    <citation type="journal article" date="2015" name="Genome Announc.">
        <title>Draft genome sequence of Talaromyces cellulolyticus strain Y-94, a source of lignocellulosic biomass-degrading enzymes.</title>
        <authorList>
            <person name="Fujii T."/>
            <person name="Koike H."/>
            <person name="Sawayama S."/>
            <person name="Yano S."/>
            <person name="Inoue H."/>
        </authorList>
    </citation>
    <scope>NUCLEOTIDE SEQUENCE [LARGE SCALE GENOMIC DNA]</scope>
    <source>
        <strain evidence="11">Y-94</strain>
    </source>
</reference>
<dbReference type="EMBL" id="DF933811">
    <property type="protein sequence ID" value="GAM34676.1"/>
    <property type="molecule type" value="Genomic_DNA"/>
</dbReference>
<evidence type="ECO:0000313" key="10">
    <source>
        <dbReference type="EMBL" id="GAM34676.1"/>
    </source>
</evidence>
<dbReference type="GO" id="GO:0004497">
    <property type="term" value="F:monooxygenase activity"/>
    <property type="evidence" value="ECO:0007669"/>
    <property type="project" value="UniProtKB-KW"/>
</dbReference>
<comment type="cofactor">
    <cofactor evidence="1 8">
        <name>heme</name>
        <dbReference type="ChEBI" id="CHEBI:30413"/>
    </cofactor>
</comment>
<dbReference type="PANTHER" id="PTHR24305">
    <property type="entry name" value="CYTOCHROME P450"/>
    <property type="match status" value="1"/>
</dbReference>
<dbReference type="InterPro" id="IPR036396">
    <property type="entry name" value="Cyt_P450_sf"/>
</dbReference>
<dbReference type="Proteomes" id="UP000053095">
    <property type="component" value="Unassembled WGS sequence"/>
</dbReference>
<dbReference type="SUPFAM" id="SSF48264">
    <property type="entry name" value="Cytochrome P450"/>
    <property type="match status" value="1"/>
</dbReference>
<keyword evidence="9" id="KW-0812">Transmembrane</keyword>
<feature type="transmembrane region" description="Helical" evidence="9">
    <location>
        <begin position="20"/>
        <end position="42"/>
    </location>
</feature>
<sequence>MDSLTSYLPPMLQAHPVASLAIIGAVSYIIHGIGLVIYRLYFSPLAGFPGPKIAAATHWYEFYYNFWLQGKYIYQIEKMHQKYGPIVRINPGILCINDPEAYDEIYVSEAKRKTNNYQPFSQGLGFDGSHFLTEEHDLHRRRRKPLEPFFSRSGVLRLQPLLAETIEKLDSRFTQAKGTGSVIRLDHAFFAMSGDVVGKLCWAEKEDFLDEPNFSPGWYNLIHSIIKSIYLFQMFPWIAQAANSLPKFLIARLLPQALVFDDFDKMTLRNVSIAKQARLDKSERDPFRRKYPSLFHWIVNSEMPESELDDQRLANEAQVIMSAGSTSTARTLSHITCHILSRPEIRKRLGVEVAPVMTEWPAKVPTWVELEELPYLQACIKEGLRHSYAVMHPLPRVSPDVPIEYKQWMIPAGVAVAMSPYLMHTDTSVYSKPFEFMPERWLDENFNPNMMRNFVPFARGSRRCLGQNLAMAELSLALAVFFRPGGPRLELFESDTSDTNHVHDYVVPLPRLNTKGIRVTVN</sequence>
<evidence type="ECO:0000256" key="4">
    <source>
        <dbReference type="ARBA" id="ARBA00022723"/>
    </source>
</evidence>
<gene>
    <name evidence="10" type="ORF">TCE0_015r02402</name>
</gene>
<keyword evidence="9" id="KW-0472">Membrane</keyword>
<keyword evidence="3 8" id="KW-0349">Heme</keyword>
<dbReference type="Pfam" id="PF00067">
    <property type="entry name" value="p450"/>
    <property type="match status" value="1"/>
</dbReference>
<protein>
    <recommendedName>
        <fullName evidence="12">Cytochrome P450</fullName>
    </recommendedName>
</protein>
<dbReference type="GO" id="GO:0016705">
    <property type="term" value="F:oxidoreductase activity, acting on paired donors, with incorporation or reduction of molecular oxygen"/>
    <property type="evidence" value="ECO:0007669"/>
    <property type="project" value="InterPro"/>
</dbReference>
<dbReference type="PRINTS" id="PR00465">
    <property type="entry name" value="EP450IV"/>
</dbReference>
<proteinExistence type="inferred from homology"/>
<evidence type="ECO:0000256" key="8">
    <source>
        <dbReference type="PIRSR" id="PIRSR602403-1"/>
    </source>
</evidence>
<dbReference type="GO" id="GO:0005506">
    <property type="term" value="F:iron ion binding"/>
    <property type="evidence" value="ECO:0007669"/>
    <property type="project" value="InterPro"/>
</dbReference>
<keyword evidence="6 8" id="KW-0408">Iron</keyword>
<feature type="binding site" description="axial binding residue" evidence="8">
    <location>
        <position position="464"/>
    </location>
    <ligand>
        <name>heme</name>
        <dbReference type="ChEBI" id="CHEBI:30413"/>
    </ligand>
    <ligandPart>
        <name>Fe</name>
        <dbReference type="ChEBI" id="CHEBI:18248"/>
    </ligandPart>
</feature>
<dbReference type="InterPro" id="IPR002403">
    <property type="entry name" value="Cyt_P450_E_grp-IV"/>
</dbReference>
<dbReference type="InterPro" id="IPR050121">
    <property type="entry name" value="Cytochrome_P450_monoxygenase"/>
</dbReference>
<dbReference type="Gene3D" id="1.10.630.10">
    <property type="entry name" value="Cytochrome P450"/>
    <property type="match status" value="1"/>
</dbReference>
<evidence type="ECO:0008006" key="12">
    <source>
        <dbReference type="Google" id="ProtNLM"/>
    </source>
</evidence>
<comment type="caution">
    <text evidence="10">The sequence shown here is derived from an EMBL/GenBank/DDBJ whole genome shotgun (WGS) entry which is preliminary data.</text>
</comment>
<evidence type="ECO:0000256" key="6">
    <source>
        <dbReference type="ARBA" id="ARBA00023004"/>
    </source>
</evidence>